<keyword evidence="7" id="KW-0653">Protein transport</keyword>
<accession>A0A397J0V9</accession>
<dbReference type="PANTHER" id="PTHR13050:SF7">
    <property type="entry name" value="VESICLE TRANSPORT PROTEIN USE1"/>
    <property type="match status" value="1"/>
</dbReference>
<dbReference type="Pfam" id="PF09753">
    <property type="entry name" value="Use1"/>
    <property type="match status" value="1"/>
</dbReference>
<dbReference type="GO" id="GO:0005789">
    <property type="term" value="C:endoplasmic reticulum membrane"/>
    <property type="evidence" value="ECO:0007669"/>
    <property type="project" value="UniProtKB-SubCell"/>
</dbReference>
<dbReference type="InterPro" id="IPR019150">
    <property type="entry name" value="Vesicle_transport_protein_Use1"/>
</dbReference>
<dbReference type="OrthoDB" id="4506189at2759"/>
<dbReference type="GO" id="GO:0015031">
    <property type="term" value="P:protein transport"/>
    <property type="evidence" value="ECO:0007669"/>
    <property type="project" value="UniProtKB-KW"/>
</dbReference>
<keyword evidence="12" id="KW-1185">Reference proteome</keyword>
<dbReference type="GO" id="GO:0031201">
    <property type="term" value="C:SNARE complex"/>
    <property type="evidence" value="ECO:0007669"/>
    <property type="project" value="TreeGrafter"/>
</dbReference>
<dbReference type="EMBL" id="PQFF01000134">
    <property type="protein sequence ID" value="RHZ79636.1"/>
    <property type="molecule type" value="Genomic_DNA"/>
</dbReference>
<proteinExistence type="inferred from homology"/>
<keyword evidence="3" id="KW-0813">Transport</keyword>
<organism evidence="11 12">
    <name type="scientific">Diversispora epigaea</name>
    <dbReference type="NCBI Taxonomy" id="1348612"/>
    <lineage>
        <taxon>Eukaryota</taxon>
        <taxon>Fungi</taxon>
        <taxon>Fungi incertae sedis</taxon>
        <taxon>Mucoromycota</taxon>
        <taxon>Glomeromycotina</taxon>
        <taxon>Glomeromycetes</taxon>
        <taxon>Diversisporales</taxon>
        <taxon>Diversisporaceae</taxon>
        <taxon>Diversispora</taxon>
    </lineage>
</organism>
<comment type="similarity">
    <text evidence="2">Belongs to the USE1 family.</text>
</comment>
<evidence type="ECO:0008006" key="13">
    <source>
        <dbReference type="Google" id="ProtNLM"/>
    </source>
</evidence>
<name>A0A397J0V9_9GLOM</name>
<dbReference type="CDD" id="cd15860">
    <property type="entry name" value="SNARE_USE1"/>
    <property type="match status" value="1"/>
</dbReference>
<dbReference type="AlphaFoldDB" id="A0A397J0V9"/>
<dbReference type="STRING" id="1348612.A0A397J0V9"/>
<dbReference type="GO" id="GO:0006890">
    <property type="term" value="P:retrograde vesicle-mediated transport, Golgi to endoplasmic reticulum"/>
    <property type="evidence" value="ECO:0007669"/>
    <property type="project" value="TreeGrafter"/>
</dbReference>
<evidence type="ECO:0000313" key="11">
    <source>
        <dbReference type="EMBL" id="RHZ79636.1"/>
    </source>
</evidence>
<evidence type="ECO:0000256" key="7">
    <source>
        <dbReference type="ARBA" id="ARBA00022927"/>
    </source>
</evidence>
<keyword evidence="4 10" id="KW-0812">Transmembrane</keyword>
<evidence type="ECO:0000256" key="8">
    <source>
        <dbReference type="ARBA" id="ARBA00022989"/>
    </source>
</evidence>
<gene>
    <name evidence="11" type="ORF">Glove_143g29</name>
</gene>
<evidence type="ECO:0000256" key="1">
    <source>
        <dbReference type="ARBA" id="ARBA00004163"/>
    </source>
</evidence>
<keyword evidence="5" id="KW-0256">Endoplasmic reticulum</keyword>
<evidence type="ECO:0000256" key="10">
    <source>
        <dbReference type="SAM" id="Phobius"/>
    </source>
</evidence>
<keyword evidence="6" id="KW-0931">ER-Golgi transport</keyword>
<evidence type="ECO:0000256" key="3">
    <source>
        <dbReference type="ARBA" id="ARBA00022448"/>
    </source>
</evidence>
<dbReference type="Proteomes" id="UP000266861">
    <property type="component" value="Unassembled WGS sequence"/>
</dbReference>
<reference evidence="11 12" key="1">
    <citation type="submission" date="2018-08" db="EMBL/GenBank/DDBJ databases">
        <title>Genome and evolution of the arbuscular mycorrhizal fungus Diversispora epigaea (formerly Glomus versiforme) and its bacterial endosymbionts.</title>
        <authorList>
            <person name="Sun X."/>
            <person name="Fei Z."/>
            <person name="Harrison M."/>
        </authorList>
    </citation>
    <scope>NUCLEOTIDE SEQUENCE [LARGE SCALE GENOMIC DNA]</scope>
    <source>
        <strain evidence="11 12">IT104</strain>
    </source>
</reference>
<evidence type="ECO:0000313" key="12">
    <source>
        <dbReference type="Proteomes" id="UP000266861"/>
    </source>
</evidence>
<protein>
    <recommendedName>
        <fullName evidence="13">t-SNARE coiled-coil homology domain-containing protein</fullName>
    </recommendedName>
</protein>
<evidence type="ECO:0000256" key="9">
    <source>
        <dbReference type="ARBA" id="ARBA00023136"/>
    </source>
</evidence>
<sequence>MAFTTTQIPTKTEVNLQRLLLVCEERVSKENGLIRGPEKTKYVTNIKYLRKLLDQIEKEANEQVDKTVISEYALKIQRLSDIVDEFKLTSPVNRTFSQARFIKHAHQTQEEKNREVQVELKMVRQAEKELKQELLQPPYEKKAWEATDMRTYTERRSELFSSETPDSELRQRRQIFDLENTSNIETILQHHRKTQDDLTNDLIKMAERLKMNSETFGVILAKDEKIIDETQNVLGANLDRLKKEGSRLKRYAAKSNKTTWLVWSAVVFVCFAFILTFMLIRVT</sequence>
<evidence type="ECO:0000256" key="6">
    <source>
        <dbReference type="ARBA" id="ARBA00022892"/>
    </source>
</evidence>
<comment type="caution">
    <text evidence="11">The sequence shown here is derived from an EMBL/GenBank/DDBJ whole genome shotgun (WGS) entry which is preliminary data.</text>
</comment>
<evidence type="ECO:0000256" key="4">
    <source>
        <dbReference type="ARBA" id="ARBA00022692"/>
    </source>
</evidence>
<comment type="subcellular location">
    <subcellularLocation>
        <location evidence="1">Endoplasmic reticulum membrane</location>
        <topology evidence="1">Single-pass type IV membrane protein</topology>
    </subcellularLocation>
</comment>
<feature type="transmembrane region" description="Helical" evidence="10">
    <location>
        <begin position="260"/>
        <end position="280"/>
    </location>
</feature>
<evidence type="ECO:0000256" key="2">
    <source>
        <dbReference type="ARBA" id="ARBA00007891"/>
    </source>
</evidence>
<keyword evidence="9 10" id="KW-0472">Membrane</keyword>
<keyword evidence="8 10" id="KW-1133">Transmembrane helix</keyword>
<dbReference type="GO" id="GO:0005484">
    <property type="term" value="F:SNAP receptor activity"/>
    <property type="evidence" value="ECO:0007669"/>
    <property type="project" value="TreeGrafter"/>
</dbReference>
<dbReference type="PANTHER" id="PTHR13050">
    <property type="entry name" value="USE1-LIKE PROTEIN"/>
    <property type="match status" value="1"/>
</dbReference>
<evidence type="ECO:0000256" key="5">
    <source>
        <dbReference type="ARBA" id="ARBA00022824"/>
    </source>
</evidence>